<dbReference type="SUPFAM" id="SSF52540">
    <property type="entry name" value="P-loop containing nucleoside triphosphate hydrolases"/>
    <property type="match status" value="1"/>
</dbReference>
<accession>R8BVI8</accession>
<dbReference type="eggNOG" id="ENOG502S41B">
    <property type="taxonomic scope" value="Eukaryota"/>
</dbReference>
<dbReference type="AlphaFoldDB" id="R8BVI8"/>
<dbReference type="InterPro" id="IPR027417">
    <property type="entry name" value="P-loop_NTPase"/>
</dbReference>
<proteinExistence type="predicted"/>
<reference evidence="2" key="1">
    <citation type="journal article" date="2013" name="Genome Announc.">
        <title>Draft genome sequence of the ascomycete Phaeoacremonium aleophilum strain UCR-PA7, a causal agent of the esca disease complex in grapevines.</title>
        <authorList>
            <person name="Blanco-Ulate B."/>
            <person name="Rolshausen P."/>
            <person name="Cantu D."/>
        </authorList>
    </citation>
    <scope>NUCLEOTIDE SEQUENCE [LARGE SCALE GENOMIC DNA]</scope>
    <source>
        <strain evidence="2">UCR-PA7</strain>
    </source>
</reference>
<gene>
    <name evidence="1" type="ORF">UCRPA7_1125</name>
</gene>
<keyword evidence="2" id="KW-1185">Reference proteome</keyword>
<dbReference type="Pfam" id="PF17784">
    <property type="entry name" value="Sulfotransfer_4"/>
    <property type="match status" value="1"/>
</dbReference>
<dbReference type="PANTHER" id="PTHR36978:SF4">
    <property type="entry name" value="P-LOOP CONTAINING NUCLEOSIDE TRIPHOSPHATE HYDROLASE PROTEIN"/>
    <property type="match status" value="1"/>
</dbReference>
<dbReference type="PANTHER" id="PTHR36978">
    <property type="entry name" value="P-LOOP CONTAINING NUCLEOTIDE TRIPHOSPHATE HYDROLASE"/>
    <property type="match status" value="1"/>
</dbReference>
<name>R8BVI8_PHAM7</name>
<dbReference type="Gene3D" id="3.40.50.300">
    <property type="entry name" value="P-loop containing nucleotide triphosphate hydrolases"/>
    <property type="match status" value="1"/>
</dbReference>
<dbReference type="InterPro" id="IPR040632">
    <property type="entry name" value="Sulfotransfer_4"/>
</dbReference>
<dbReference type="GeneID" id="19321245"/>
<organism evidence="1 2">
    <name type="scientific">Phaeoacremonium minimum (strain UCR-PA7)</name>
    <name type="common">Esca disease fungus</name>
    <name type="synonym">Togninia minima</name>
    <dbReference type="NCBI Taxonomy" id="1286976"/>
    <lineage>
        <taxon>Eukaryota</taxon>
        <taxon>Fungi</taxon>
        <taxon>Dikarya</taxon>
        <taxon>Ascomycota</taxon>
        <taxon>Pezizomycotina</taxon>
        <taxon>Sordariomycetes</taxon>
        <taxon>Sordariomycetidae</taxon>
        <taxon>Togniniales</taxon>
        <taxon>Togniniaceae</taxon>
        <taxon>Phaeoacremonium</taxon>
    </lineage>
</organism>
<dbReference type="OrthoDB" id="408152at2759"/>
<evidence type="ECO:0000313" key="2">
    <source>
        <dbReference type="Proteomes" id="UP000014074"/>
    </source>
</evidence>
<dbReference type="Proteomes" id="UP000014074">
    <property type="component" value="Unassembled WGS sequence"/>
</dbReference>
<evidence type="ECO:0000313" key="1">
    <source>
        <dbReference type="EMBL" id="EOO03319.1"/>
    </source>
</evidence>
<sequence>MDAIAAQDIPYWNEAMAAKYTGNKRPYDQSDFSKFLWKYDGIIDAPAMFFLEEWIAANPDAKVILNKRSFDSWYRSVSNTGFRLTAWPWWPYIRPFQSGHLYAWYQYACTWLNLMGQQGYATKPQHERWTRENYRKTYDEHYPRVRALVPADRILEFELGKDGWNELCAFLDKDVPDQPFPHMNEAKGMVEQRLALIWQDAMKNFLKVMSTTGIAAAVFAFGWMRWRGQLVALARGITPPG</sequence>
<dbReference type="EMBL" id="KB932835">
    <property type="protein sequence ID" value="EOO03319.1"/>
    <property type="molecule type" value="Genomic_DNA"/>
</dbReference>
<dbReference type="KEGG" id="tmn:UCRPA7_1125"/>
<dbReference type="HOGENOM" id="CLU_061199_0_1_1"/>
<protein>
    <submittedName>
        <fullName evidence="1">Putative efflux pump antibiotic resistance protein</fullName>
    </submittedName>
</protein>
<dbReference type="RefSeq" id="XP_007911903.1">
    <property type="nucleotide sequence ID" value="XM_007913712.1"/>
</dbReference>